<evidence type="ECO:0000256" key="1">
    <source>
        <dbReference type="ARBA" id="ARBA00004651"/>
    </source>
</evidence>
<feature type="transmembrane region" description="Helical" evidence="6">
    <location>
        <begin position="71"/>
        <end position="88"/>
    </location>
</feature>
<dbReference type="GO" id="GO:0005886">
    <property type="term" value="C:plasma membrane"/>
    <property type="evidence" value="ECO:0007669"/>
    <property type="project" value="UniProtKB-SubCell"/>
</dbReference>
<dbReference type="Proteomes" id="UP000305887">
    <property type="component" value="Unassembled WGS sequence"/>
</dbReference>
<dbReference type="Pfam" id="PF09678">
    <property type="entry name" value="Caa3_CtaG"/>
    <property type="match status" value="1"/>
</dbReference>
<evidence type="ECO:0000256" key="2">
    <source>
        <dbReference type="ARBA" id="ARBA00022475"/>
    </source>
</evidence>
<reference evidence="7 8" key="1">
    <citation type="submission" date="2019-06" db="EMBL/GenBank/DDBJ databases">
        <title>YIM 131921 draft genome.</title>
        <authorList>
            <person name="Jiang L."/>
        </authorList>
    </citation>
    <scope>NUCLEOTIDE SEQUENCE [LARGE SCALE GENOMIC DNA]</scope>
    <source>
        <strain evidence="7 8">YIM 131921</strain>
    </source>
</reference>
<protein>
    <submittedName>
        <fullName evidence="7">Cytochrome c oxidase assembly protein</fullName>
    </submittedName>
</protein>
<feature type="transmembrane region" description="Helical" evidence="6">
    <location>
        <begin position="125"/>
        <end position="142"/>
    </location>
</feature>
<keyword evidence="8" id="KW-1185">Reference proteome</keyword>
<feature type="transmembrane region" description="Helical" evidence="6">
    <location>
        <begin position="95"/>
        <end position="113"/>
    </location>
</feature>
<accession>A0A5C4MVQ1</accession>
<keyword evidence="3 6" id="KW-0812">Transmembrane</keyword>
<feature type="transmembrane region" description="Helical" evidence="6">
    <location>
        <begin position="154"/>
        <end position="179"/>
    </location>
</feature>
<dbReference type="RefSeq" id="WP_139077668.1">
    <property type="nucleotide sequence ID" value="NZ_VDFU01000017.1"/>
</dbReference>
<dbReference type="EMBL" id="VDFU01000017">
    <property type="protein sequence ID" value="TNC48448.1"/>
    <property type="molecule type" value="Genomic_DNA"/>
</dbReference>
<evidence type="ECO:0000313" key="7">
    <source>
        <dbReference type="EMBL" id="TNC48448.1"/>
    </source>
</evidence>
<dbReference type="AlphaFoldDB" id="A0A5C4MVQ1"/>
<feature type="transmembrane region" description="Helical" evidence="6">
    <location>
        <begin position="199"/>
        <end position="220"/>
    </location>
</feature>
<evidence type="ECO:0000313" key="8">
    <source>
        <dbReference type="Proteomes" id="UP000305887"/>
    </source>
</evidence>
<keyword evidence="5 6" id="KW-0472">Membrane</keyword>
<evidence type="ECO:0000256" key="6">
    <source>
        <dbReference type="SAM" id="Phobius"/>
    </source>
</evidence>
<gene>
    <name evidence="7" type="ORF">FHG66_13935</name>
</gene>
<name>A0A5C4MVQ1_9RHOB</name>
<comment type="subcellular location">
    <subcellularLocation>
        <location evidence="1">Cell membrane</location>
        <topology evidence="1">Multi-pass membrane protein</topology>
    </subcellularLocation>
</comment>
<keyword evidence="4 6" id="KW-1133">Transmembrane helix</keyword>
<proteinExistence type="predicted"/>
<comment type="caution">
    <text evidence="7">The sequence shown here is derived from an EMBL/GenBank/DDBJ whole genome shotgun (WGS) entry which is preliminary data.</text>
</comment>
<feature type="transmembrane region" description="Helical" evidence="6">
    <location>
        <begin position="20"/>
        <end position="38"/>
    </location>
</feature>
<sequence length="231" mass="24408">MTWQGAYCGPAPSPAELMSRWNLDPILLAVLALLALWVGRSRPGVAALAVLVLAFVSPLCALSSALFSARILHHVLLVAVAAPLLALARPAQAPRGAGLPFLLATAALWLWHAPAPYDAALSHKGLYALMQASLLGTAVLFWRAAFSQPGGAGALWVLLSYMAMGLLGALIAFAPQPLYATHATTPLLWDFTALADQQLAGFLMWVPAGLPFAFWGALLARRAWAQAEEPA</sequence>
<dbReference type="OrthoDB" id="259025at2"/>
<organism evidence="7 8">
    <name type="scientific">Rubellimicrobium rubrum</name>
    <dbReference type="NCBI Taxonomy" id="2585369"/>
    <lineage>
        <taxon>Bacteria</taxon>
        <taxon>Pseudomonadati</taxon>
        <taxon>Pseudomonadota</taxon>
        <taxon>Alphaproteobacteria</taxon>
        <taxon>Rhodobacterales</taxon>
        <taxon>Roseobacteraceae</taxon>
        <taxon>Rubellimicrobium</taxon>
    </lineage>
</organism>
<evidence type="ECO:0000256" key="4">
    <source>
        <dbReference type="ARBA" id="ARBA00022989"/>
    </source>
</evidence>
<keyword evidence="2" id="KW-1003">Cell membrane</keyword>
<dbReference type="InterPro" id="IPR019108">
    <property type="entry name" value="Caa3_assmbl_CtaG-rel"/>
</dbReference>
<evidence type="ECO:0000256" key="3">
    <source>
        <dbReference type="ARBA" id="ARBA00022692"/>
    </source>
</evidence>
<feature type="transmembrane region" description="Helical" evidence="6">
    <location>
        <begin position="45"/>
        <end position="65"/>
    </location>
</feature>
<evidence type="ECO:0000256" key="5">
    <source>
        <dbReference type="ARBA" id="ARBA00023136"/>
    </source>
</evidence>